<dbReference type="RefSeq" id="WP_097150719.1">
    <property type="nucleotide sequence ID" value="NZ_OBQC01000015.1"/>
</dbReference>
<proteinExistence type="predicted"/>
<evidence type="ECO:0000313" key="1">
    <source>
        <dbReference type="EMBL" id="SOC43243.1"/>
    </source>
</evidence>
<keyword evidence="2" id="KW-1185">Reference proteome</keyword>
<reference evidence="2" key="1">
    <citation type="submission" date="2017-08" db="EMBL/GenBank/DDBJ databases">
        <authorList>
            <person name="Varghese N."/>
            <person name="Submissions S."/>
        </authorList>
    </citation>
    <scope>NUCLEOTIDE SEQUENCE [LARGE SCALE GENOMIC DNA]</scope>
    <source>
        <strain evidence="2">JC23</strain>
    </source>
</reference>
<dbReference type="AlphaFoldDB" id="A0A285UN96"/>
<organism evidence="1 2">
    <name type="scientific">Ureibacillus acetophenoni</name>
    <dbReference type="NCBI Taxonomy" id="614649"/>
    <lineage>
        <taxon>Bacteria</taxon>
        <taxon>Bacillati</taxon>
        <taxon>Bacillota</taxon>
        <taxon>Bacilli</taxon>
        <taxon>Bacillales</taxon>
        <taxon>Caryophanaceae</taxon>
        <taxon>Ureibacillus</taxon>
    </lineage>
</organism>
<evidence type="ECO:0000313" key="2">
    <source>
        <dbReference type="Proteomes" id="UP000219252"/>
    </source>
</evidence>
<accession>A0A285UN96</accession>
<name>A0A285UN96_9BACL</name>
<protein>
    <submittedName>
        <fullName evidence="1">Uncharacterized protein</fullName>
    </submittedName>
</protein>
<sequence length="159" mass="19152">MGSIIEDVTCPKCSLMAIADYYYRTDEVIIKCPRCGYNYNRYFKWNRDHFFNCASEIEDAHEDDELIIDEQEGFGVYVLRTKDGYKTTNLYNCRITNKHIDEFKKLYFSEETDQERSYLVRYEEGEFKVIIGTLPEDFFTYSENTIQPYILRPLWKLER</sequence>
<gene>
    <name evidence="1" type="ORF">SAMN05877842_11542</name>
</gene>
<dbReference type="OrthoDB" id="2455077at2"/>
<dbReference type="EMBL" id="OBQC01000015">
    <property type="protein sequence ID" value="SOC43243.1"/>
    <property type="molecule type" value="Genomic_DNA"/>
</dbReference>
<dbReference type="Proteomes" id="UP000219252">
    <property type="component" value="Unassembled WGS sequence"/>
</dbReference>